<reference evidence="3 4" key="1">
    <citation type="journal article" date="2020" name="mSystems">
        <title>Defining Genomic and Predicted Metabolic Features of the Acetobacterium Genus.</title>
        <authorList>
            <person name="Ross D.E."/>
            <person name="Marshall C.W."/>
            <person name="Gulliver D."/>
            <person name="May H.D."/>
            <person name="Norman R.S."/>
        </authorList>
    </citation>
    <scope>NUCLEOTIDE SEQUENCE [LARGE SCALE GENOMIC DNA]</scope>
    <source>
        <strain evidence="3 4">DSM 8238</strain>
    </source>
</reference>
<evidence type="ECO:0000259" key="2">
    <source>
        <dbReference type="Pfam" id="PF13349"/>
    </source>
</evidence>
<dbReference type="RefSeq" id="WP_186841071.1">
    <property type="nucleotide sequence ID" value="NZ_WJBC01000002.1"/>
</dbReference>
<accession>A0ABR6WRC9</accession>
<proteinExistence type="predicted"/>
<keyword evidence="1" id="KW-0472">Membrane</keyword>
<evidence type="ECO:0000313" key="3">
    <source>
        <dbReference type="EMBL" id="MBC3803150.1"/>
    </source>
</evidence>
<organism evidence="3 4">
    <name type="scientific">Acetobacterium fimetarium</name>
    <dbReference type="NCBI Taxonomy" id="52691"/>
    <lineage>
        <taxon>Bacteria</taxon>
        <taxon>Bacillati</taxon>
        <taxon>Bacillota</taxon>
        <taxon>Clostridia</taxon>
        <taxon>Eubacteriales</taxon>
        <taxon>Eubacteriaceae</taxon>
        <taxon>Acetobacterium</taxon>
    </lineage>
</organism>
<feature type="domain" description="DUF4097" evidence="2">
    <location>
        <begin position="65"/>
        <end position="242"/>
    </location>
</feature>
<keyword evidence="4" id="KW-1185">Reference proteome</keyword>
<gene>
    <name evidence="3" type="ORF">GH808_01655</name>
</gene>
<sequence length="281" mass="29286">MKSDNGWIKYFAIAFGLVLALGIISAIVNGGIYVLQGLGLIENEFEQIGKPNASYSQDYTEKPESISISFDAGNLILQTGSQFNVEGSDLSSNLDVKMENGELVITEKGVRNLLTNLFHQNETPTLVVTVPENTKLENVDLELGAGRGEIKNIVTDDLIISQGAGEIVATHVQANSGKLKGGAGAVSFSDAILKDFDIEGGVGLIEMQGVITGAMKLDCGVGQTNLTISGNAADYFIDAEQGLGPITVNGSGISENGTGSKSAGNTIDIEGGIGPVNIVIH</sequence>
<comment type="caution">
    <text evidence="3">The sequence shown here is derived from an EMBL/GenBank/DDBJ whole genome shotgun (WGS) entry which is preliminary data.</text>
</comment>
<keyword evidence="1" id="KW-0812">Transmembrane</keyword>
<dbReference type="Proteomes" id="UP000603234">
    <property type="component" value="Unassembled WGS sequence"/>
</dbReference>
<dbReference type="InterPro" id="IPR025164">
    <property type="entry name" value="Toastrack_DUF4097"/>
</dbReference>
<evidence type="ECO:0000313" key="4">
    <source>
        <dbReference type="Proteomes" id="UP000603234"/>
    </source>
</evidence>
<dbReference type="Pfam" id="PF13349">
    <property type="entry name" value="DUF4097"/>
    <property type="match status" value="1"/>
</dbReference>
<name>A0ABR6WRC9_9FIRM</name>
<protein>
    <submittedName>
        <fullName evidence="3">DUF4097 family beta strand repeat protein</fullName>
    </submittedName>
</protein>
<dbReference type="EMBL" id="WJBC01000002">
    <property type="protein sequence ID" value="MBC3803150.1"/>
    <property type="molecule type" value="Genomic_DNA"/>
</dbReference>
<evidence type="ECO:0000256" key="1">
    <source>
        <dbReference type="SAM" id="Phobius"/>
    </source>
</evidence>
<feature type="transmembrane region" description="Helical" evidence="1">
    <location>
        <begin position="12"/>
        <end position="35"/>
    </location>
</feature>
<keyword evidence="1" id="KW-1133">Transmembrane helix</keyword>